<protein>
    <submittedName>
        <fullName evidence="1">12818_t:CDS:1</fullName>
    </submittedName>
</protein>
<accession>A0A9N9B701</accession>
<keyword evidence="2" id="KW-1185">Reference proteome</keyword>
<proteinExistence type="predicted"/>
<evidence type="ECO:0000313" key="2">
    <source>
        <dbReference type="Proteomes" id="UP000789759"/>
    </source>
</evidence>
<comment type="caution">
    <text evidence="1">The sequence shown here is derived from an EMBL/GenBank/DDBJ whole genome shotgun (WGS) entry which is preliminary data.</text>
</comment>
<dbReference type="Proteomes" id="UP000789759">
    <property type="component" value="Unassembled WGS sequence"/>
</dbReference>
<evidence type="ECO:0000313" key="1">
    <source>
        <dbReference type="EMBL" id="CAG8552918.1"/>
    </source>
</evidence>
<reference evidence="1" key="1">
    <citation type="submission" date="2021-06" db="EMBL/GenBank/DDBJ databases">
        <authorList>
            <person name="Kallberg Y."/>
            <person name="Tangrot J."/>
            <person name="Rosling A."/>
        </authorList>
    </citation>
    <scope>NUCLEOTIDE SEQUENCE</scope>
    <source>
        <strain evidence="1">FL966</strain>
    </source>
</reference>
<sequence>MQYITNVENQVKSAKNYLEQEKLRNKFKVIQYKENDFVHSLGFVTPFLKDLQNLQNITEIIIDSTFKTNQECFELFVLFILLYFR</sequence>
<gene>
    <name evidence="1" type="ORF">CPELLU_LOCUS4838</name>
</gene>
<dbReference type="EMBL" id="CAJVQA010002618">
    <property type="protein sequence ID" value="CAG8552918.1"/>
    <property type="molecule type" value="Genomic_DNA"/>
</dbReference>
<organism evidence="1 2">
    <name type="scientific">Cetraspora pellucida</name>
    <dbReference type="NCBI Taxonomy" id="1433469"/>
    <lineage>
        <taxon>Eukaryota</taxon>
        <taxon>Fungi</taxon>
        <taxon>Fungi incertae sedis</taxon>
        <taxon>Mucoromycota</taxon>
        <taxon>Glomeromycotina</taxon>
        <taxon>Glomeromycetes</taxon>
        <taxon>Diversisporales</taxon>
        <taxon>Gigasporaceae</taxon>
        <taxon>Cetraspora</taxon>
    </lineage>
</organism>
<dbReference type="AlphaFoldDB" id="A0A9N9B701"/>
<name>A0A9N9B701_9GLOM</name>